<sequence length="397" mass="44486">MIEPAGLTTRPAQVWGGVRLVPLVRETPIEDLRLDVRLHDADFGVVAVDARTDYWSYIPHGYVATWGDDAPAAAYGTQLLGPAERTRTPDRMALRFHRRMARRVAKNRLRFLPLHLALEGYLALHFGGPEIAWQEWSHRAIAHGLSPRVEEAYTGAVVRGLDDALRVFEIHAGQCGVLLYVADALASAFVVPRPADYRALHGTLLLDLYGELIYHYAMLSMPVPDFGARIADANVRSLADLRAEAARQREEWTAFHDEVMAGGLLGTDYTYEHVYALGPYRLSRFLPPFERRRDNHIGELITDESGQVAYLKTFRLSENQIRRGHLLTVLAANDWSLPGTAAALGVTEPELGRRIENAGFGHLLRQDVRDHYRARRRAGEPPPAHRRAPEHEGPTGL</sequence>
<gene>
    <name evidence="3" type="ORF">Airi02_014530</name>
</gene>
<dbReference type="RefSeq" id="WP_285567955.1">
    <property type="nucleotide sequence ID" value="NZ_BSTK01000002.1"/>
</dbReference>
<dbReference type="EMBL" id="BSTK01000002">
    <property type="protein sequence ID" value="GLY83523.1"/>
    <property type="molecule type" value="Genomic_DNA"/>
</dbReference>
<dbReference type="AlphaFoldDB" id="A0A9W6RXL6"/>
<evidence type="ECO:0000313" key="3">
    <source>
        <dbReference type="EMBL" id="GLY83523.1"/>
    </source>
</evidence>
<evidence type="ECO:0000313" key="4">
    <source>
        <dbReference type="Proteomes" id="UP001165074"/>
    </source>
</evidence>
<accession>A0A9W6RXL6</accession>
<feature type="region of interest" description="Disordered" evidence="1">
    <location>
        <begin position="374"/>
        <end position="397"/>
    </location>
</feature>
<proteinExistence type="predicted"/>
<protein>
    <recommendedName>
        <fullName evidence="2">ARG and Rhodanese-Phosphatase-superfamily-associated domain-containing protein</fullName>
    </recommendedName>
</protein>
<reference evidence="3" key="1">
    <citation type="submission" date="2023-03" db="EMBL/GenBank/DDBJ databases">
        <title>Actinoallomurus iriomotensis NBRC 103684.</title>
        <authorList>
            <person name="Ichikawa N."/>
            <person name="Sato H."/>
            <person name="Tonouchi N."/>
        </authorList>
    </citation>
    <scope>NUCLEOTIDE SEQUENCE</scope>
    <source>
        <strain evidence="3">NBRC 103684</strain>
    </source>
</reference>
<keyword evidence="4" id="KW-1185">Reference proteome</keyword>
<name>A0A9W6RXL6_9ACTN</name>
<feature type="domain" description="ARG and Rhodanese-Phosphatase-superfamily-associated" evidence="2">
    <location>
        <begin position="3"/>
        <end position="278"/>
    </location>
</feature>
<dbReference type="Pfam" id="PF22549">
    <property type="entry name" value="ARPP-2"/>
    <property type="match status" value="1"/>
</dbReference>
<evidence type="ECO:0000256" key="1">
    <source>
        <dbReference type="SAM" id="MobiDB-lite"/>
    </source>
</evidence>
<feature type="compositionally biased region" description="Basic and acidic residues" evidence="1">
    <location>
        <begin position="387"/>
        <end position="397"/>
    </location>
</feature>
<dbReference type="Proteomes" id="UP001165074">
    <property type="component" value="Unassembled WGS sequence"/>
</dbReference>
<dbReference type="InterPro" id="IPR054346">
    <property type="entry name" value="ARPP-2"/>
</dbReference>
<organism evidence="3 4">
    <name type="scientific">Actinoallomurus iriomotensis</name>
    <dbReference type="NCBI Taxonomy" id="478107"/>
    <lineage>
        <taxon>Bacteria</taxon>
        <taxon>Bacillati</taxon>
        <taxon>Actinomycetota</taxon>
        <taxon>Actinomycetes</taxon>
        <taxon>Streptosporangiales</taxon>
        <taxon>Thermomonosporaceae</taxon>
        <taxon>Actinoallomurus</taxon>
    </lineage>
</organism>
<evidence type="ECO:0000259" key="2">
    <source>
        <dbReference type="Pfam" id="PF22549"/>
    </source>
</evidence>
<comment type="caution">
    <text evidence="3">The sequence shown here is derived from an EMBL/GenBank/DDBJ whole genome shotgun (WGS) entry which is preliminary data.</text>
</comment>